<feature type="compositionally biased region" description="Low complexity" evidence="1">
    <location>
        <begin position="14"/>
        <end position="28"/>
    </location>
</feature>
<evidence type="ECO:0000313" key="4">
    <source>
        <dbReference type="Proteomes" id="UP001285352"/>
    </source>
</evidence>
<sequence length="185" mass="20085">MHGPQQPYPPRQQPYPAQHPYQQPYPFHRQPPKKRRTGLIITAIFAAVLLVGGGVAAAVLFKGDGKQAAAPEPEAADTSVIAQKAEPEMVRYGDLAVIDACTVMPATLLEEIGFRDAAHGWHSQSYLPQSVPAADATSRTRLTRSPRASTSRRRRAGSSGSRSPSASGRSTICFRPTTRARTTRR</sequence>
<feature type="compositionally biased region" description="Pro residues" evidence="1">
    <location>
        <begin position="1"/>
        <end position="13"/>
    </location>
</feature>
<feature type="compositionally biased region" description="Low complexity" evidence="1">
    <location>
        <begin position="157"/>
        <end position="185"/>
    </location>
</feature>
<feature type="compositionally biased region" description="Low complexity" evidence="1">
    <location>
        <begin position="136"/>
        <end position="149"/>
    </location>
</feature>
<dbReference type="Proteomes" id="UP001285352">
    <property type="component" value="Unassembled WGS sequence"/>
</dbReference>
<proteinExistence type="predicted"/>
<evidence type="ECO:0000256" key="2">
    <source>
        <dbReference type="SAM" id="Phobius"/>
    </source>
</evidence>
<reference evidence="3 4" key="1">
    <citation type="submission" date="2023-11" db="EMBL/GenBank/DDBJ databases">
        <title>Lentzea sokolovensis, sp. nov., Lentzea kristufkii, sp. nov., and Lentzea miocenensis, sp. nov., rare actinobacteria from Sokolov Coal Basin, Miocene lacustrine sediment, Czech Republic.</title>
        <authorList>
            <person name="Lara A."/>
            <person name="Kotroba L."/>
            <person name="Nouioui I."/>
            <person name="Neumann-Schaal M."/>
            <person name="Mast Y."/>
            <person name="Chronakova A."/>
        </authorList>
    </citation>
    <scope>NUCLEOTIDE SEQUENCE [LARGE SCALE GENOMIC DNA]</scope>
    <source>
        <strain evidence="3 4">BCCO 10_0061</strain>
    </source>
</reference>
<name>A0ABU4V055_9PSEU</name>
<organism evidence="3 4">
    <name type="scientific">Lentzea sokolovensis</name>
    <dbReference type="NCBI Taxonomy" id="3095429"/>
    <lineage>
        <taxon>Bacteria</taxon>
        <taxon>Bacillati</taxon>
        <taxon>Actinomycetota</taxon>
        <taxon>Actinomycetes</taxon>
        <taxon>Pseudonocardiales</taxon>
        <taxon>Pseudonocardiaceae</taxon>
        <taxon>Lentzea</taxon>
    </lineage>
</organism>
<feature type="region of interest" description="Disordered" evidence="1">
    <location>
        <begin position="1"/>
        <end position="32"/>
    </location>
</feature>
<comment type="caution">
    <text evidence="3">The sequence shown here is derived from an EMBL/GenBank/DDBJ whole genome shotgun (WGS) entry which is preliminary data.</text>
</comment>
<gene>
    <name evidence="3" type="ORF">SK854_19910</name>
</gene>
<keyword evidence="4" id="KW-1185">Reference proteome</keyword>
<keyword evidence="2" id="KW-0812">Transmembrane</keyword>
<evidence type="ECO:0000313" key="3">
    <source>
        <dbReference type="EMBL" id="MDX8144393.1"/>
    </source>
</evidence>
<feature type="transmembrane region" description="Helical" evidence="2">
    <location>
        <begin position="39"/>
        <end position="61"/>
    </location>
</feature>
<accession>A0ABU4V055</accession>
<evidence type="ECO:0000256" key="1">
    <source>
        <dbReference type="SAM" id="MobiDB-lite"/>
    </source>
</evidence>
<keyword evidence="2" id="KW-1133">Transmembrane helix</keyword>
<protein>
    <submittedName>
        <fullName evidence="3">Uncharacterized protein</fullName>
    </submittedName>
</protein>
<feature type="region of interest" description="Disordered" evidence="1">
    <location>
        <begin position="130"/>
        <end position="185"/>
    </location>
</feature>
<dbReference type="RefSeq" id="WP_319976598.1">
    <property type="nucleotide sequence ID" value="NZ_JAXAVU010000009.1"/>
</dbReference>
<dbReference type="EMBL" id="JAXAVU010000009">
    <property type="protein sequence ID" value="MDX8144393.1"/>
    <property type="molecule type" value="Genomic_DNA"/>
</dbReference>
<keyword evidence="2" id="KW-0472">Membrane</keyword>